<dbReference type="SUPFAM" id="SSF50800">
    <property type="entry name" value="PK beta-barrel domain-like"/>
    <property type="match status" value="1"/>
</dbReference>
<dbReference type="Proteomes" id="UP001597018">
    <property type="component" value="Unassembled WGS sequence"/>
</dbReference>
<dbReference type="Gene3D" id="2.40.33.20">
    <property type="entry name" value="PK beta-barrel domain-like"/>
    <property type="match status" value="1"/>
</dbReference>
<dbReference type="Pfam" id="PF03476">
    <property type="entry name" value="MOSC_N"/>
    <property type="match status" value="1"/>
</dbReference>
<dbReference type="RefSeq" id="WP_263251368.1">
    <property type="nucleotide sequence ID" value="NZ_BAABLT010000016.1"/>
</dbReference>
<dbReference type="InterPro" id="IPR011037">
    <property type="entry name" value="Pyrv_Knase-like_insert_dom_sf"/>
</dbReference>
<dbReference type="SUPFAM" id="SSF141673">
    <property type="entry name" value="MOSC N-terminal domain-like"/>
    <property type="match status" value="1"/>
</dbReference>
<proteinExistence type="predicted"/>
<feature type="domain" description="MOSC" evidence="1">
    <location>
        <begin position="90"/>
        <end position="237"/>
    </location>
</feature>
<organism evidence="2 3">
    <name type="scientific">Saccharopolyspora rosea</name>
    <dbReference type="NCBI Taxonomy" id="524884"/>
    <lineage>
        <taxon>Bacteria</taxon>
        <taxon>Bacillati</taxon>
        <taxon>Actinomycetota</taxon>
        <taxon>Actinomycetes</taxon>
        <taxon>Pseudonocardiales</taxon>
        <taxon>Pseudonocardiaceae</taxon>
        <taxon>Saccharopolyspora</taxon>
    </lineage>
</organism>
<dbReference type="PROSITE" id="PS51340">
    <property type="entry name" value="MOSC"/>
    <property type="match status" value="1"/>
</dbReference>
<dbReference type="EMBL" id="JBHTIW010000021">
    <property type="protein sequence ID" value="MFD0922493.1"/>
    <property type="molecule type" value="Genomic_DNA"/>
</dbReference>
<dbReference type="InterPro" id="IPR005303">
    <property type="entry name" value="MOCOS_middle"/>
</dbReference>
<gene>
    <name evidence="2" type="ORF">ACFQ16_22340</name>
</gene>
<dbReference type="InterPro" id="IPR005302">
    <property type="entry name" value="MoCF_Sase_C"/>
</dbReference>
<evidence type="ECO:0000313" key="3">
    <source>
        <dbReference type="Proteomes" id="UP001597018"/>
    </source>
</evidence>
<protein>
    <submittedName>
        <fullName evidence="2">MOSC domain-containing protein</fullName>
    </submittedName>
</protein>
<name>A0ABW3FX27_9PSEU</name>
<keyword evidence="3" id="KW-1185">Reference proteome</keyword>
<evidence type="ECO:0000313" key="2">
    <source>
        <dbReference type="EMBL" id="MFD0922493.1"/>
    </source>
</evidence>
<sequence length="237" mass="26399">MRGTVAALHRWPVKSLRGEQVESARFDERGMAGDRSYALVDERPNRTGKVLTVRQNPHLLHWSAAYGRGAEPTRPPRLRAPDDHEWDWDDPELTAALTDSLGIPLTLRAADGQQDRGPTVLLTFEASRRALSEELGTDVDLRRFRPNLHVDAELPAFAEETWGPGASVQVGEVTFEVTGENSGPCIRCAVPSWDATGRERWRGLQTHLIERHDNKFGVIVRTTRAGTVARDDEVAIP</sequence>
<evidence type="ECO:0000259" key="1">
    <source>
        <dbReference type="PROSITE" id="PS51340"/>
    </source>
</evidence>
<reference evidence="3" key="1">
    <citation type="journal article" date="2019" name="Int. J. Syst. Evol. Microbiol.">
        <title>The Global Catalogue of Microorganisms (GCM) 10K type strain sequencing project: providing services to taxonomists for standard genome sequencing and annotation.</title>
        <authorList>
            <consortium name="The Broad Institute Genomics Platform"/>
            <consortium name="The Broad Institute Genome Sequencing Center for Infectious Disease"/>
            <person name="Wu L."/>
            <person name="Ma J."/>
        </authorList>
    </citation>
    <scope>NUCLEOTIDE SEQUENCE [LARGE SCALE GENOMIC DNA]</scope>
    <source>
        <strain evidence="3">CCUG 56401</strain>
    </source>
</reference>
<comment type="caution">
    <text evidence="2">The sequence shown here is derived from an EMBL/GenBank/DDBJ whole genome shotgun (WGS) entry which is preliminary data.</text>
</comment>
<dbReference type="Pfam" id="PF03473">
    <property type="entry name" value="MOSC"/>
    <property type="match status" value="1"/>
</dbReference>
<accession>A0ABW3FX27</accession>